<proteinExistence type="predicted"/>
<keyword evidence="3" id="KW-1185">Reference proteome</keyword>
<reference evidence="2 3" key="1">
    <citation type="submission" date="2016-07" db="EMBL/GenBank/DDBJ databases">
        <title>Pervasive Adenine N6-methylation of Active Genes in Fungi.</title>
        <authorList>
            <consortium name="DOE Joint Genome Institute"/>
            <person name="Mondo S.J."/>
            <person name="Dannebaum R.O."/>
            <person name="Kuo R.C."/>
            <person name="Labutti K."/>
            <person name="Haridas S."/>
            <person name="Kuo A."/>
            <person name="Salamov A."/>
            <person name="Ahrendt S.R."/>
            <person name="Lipzen A."/>
            <person name="Sullivan W."/>
            <person name="Andreopoulos W.B."/>
            <person name="Clum A."/>
            <person name="Lindquist E."/>
            <person name="Daum C."/>
            <person name="Ramamoorthy G.K."/>
            <person name="Gryganskyi A."/>
            <person name="Culley D."/>
            <person name="Magnuson J.K."/>
            <person name="James T.Y."/>
            <person name="O'Malley M.A."/>
            <person name="Stajich J.E."/>
            <person name="Spatafora J.W."/>
            <person name="Visel A."/>
            <person name="Grigoriev I.V."/>
        </authorList>
    </citation>
    <scope>NUCLEOTIDE SEQUENCE [LARGE SCALE GENOMIC DNA]</scope>
    <source>
        <strain evidence="2 3">62-1032</strain>
    </source>
</reference>
<dbReference type="InParanoid" id="A0A1Y2CKL7"/>
<feature type="compositionally biased region" description="Low complexity" evidence="1">
    <location>
        <begin position="208"/>
        <end position="229"/>
    </location>
</feature>
<dbReference type="Proteomes" id="UP000193467">
    <property type="component" value="Unassembled WGS sequence"/>
</dbReference>
<dbReference type="AlphaFoldDB" id="A0A1Y2CKL7"/>
<sequence>MDNTTTHPSTTAYLSTLSLLLTPHPQLSASASHSLASRKPLAPAALDTKCSACLAELVGGLNAAFWVEGGSLWARCESCGWASRRGGAEGAETVQSGKGRFERVKKRRRVAAEVVQRSTAGMKGLKPNLSPIHSRAEPGATASPKPSPKASRTASTFPPPSSRPSPAPPAASSTAPPTIARSLPSSRLASPSSAAPSARPSPSPAPSAPSSARASPSPSLSSNSDTSATTKKRKRSKQQPSGLAELLEAKRKEKAVSAAGGGGAGLMDFLQGI</sequence>
<evidence type="ECO:0000313" key="2">
    <source>
        <dbReference type="EMBL" id="ORY47568.1"/>
    </source>
</evidence>
<accession>A0A1Y2CKL7</accession>
<dbReference type="EMBL" id="MCGR01000116">
    <property type="protein sequence ID" value="ORY47568.1"/>
    <property type="molecule type" value="Genomic_DNA"/>
</dbReference>
<feature type="region of interest" description="Disordered" evidence="1">
    <location>
        <begin position="113"/>
        <end position="273"/>
    </location>
</feature>
<feature type="compositionally biased region" description="Pro residues" evidence="1">
    <location>
        <begin position="157"/>
        <end position="169"/>
    </location>
</feature>
<name>A0A1Y2CKL7_9BASI</name>
<dbReference type="OrthoDB" id="10314411at2759"/>
<evidence type="ECO:0000256" key="1">
    <source>
        <dbReference type="SAM" id="MobiDB-lite"/>
    </source>
</evidence>
<feature type="compositionally biased region" description="Low complexity" evidence="1">
    <location>
        <begin position="170"/>
        <end position="198"/>
    </location>
</feature>
<gene>
    <name evidence="2" type="ORF">BCR35DRAFT_310904</name>
</gene>
<comment type="caution">
    <text evidence="2">The sequence shown here is derived from an EMBL/GenBank/DDBJ whole genome shotgun (WGS) entry which is preliminary data.</text>
</comment>
<organism evidence="2 3">
    <name type="scientific">Leucosporidium creatinivorum</name>
    <dbReference type="NCBI Taxonomy" id="106004"/>
    <lineage>
        <taxon>Eukaryota</taxon>
        <taxon>Fungi</taxon>
        <taxon>Dikarya</taxon>
        <taxon>Basidiomycota</taxon>
        <taxon>Pucciniomycotina</taxon>
        <taxon>Microbotryomycetes</taxon>
        <taxon>Leucosporidiales</taxon>
        <taxon>Leucosporidium</taxon>
    </lineage>
</organism>
<evidence type="ECO:0000313" key="3">
    <source>
        <dbReference type="Proteomes" id="UP000193467"/>
    </source>
</evidence>
<protein>
    <submittedName>
        <fullName evidence="2">Uncharacterized protein</fullName>
    </submittedName>
</protein>